<keyword evidence="9 10" id="KW-0472">Membrane</keyword>
<evidence type="ECO:0000313" key="11">
    <source>
        <dbReference type="EMBL" id="VDO94266.1"/>
    </source>
</evidence>
<feature type="transmembrane region" description="Helical" evidence="10">
    <location>
        <begin position="97"/>
        <end position="115"/>
    </location>
</feature>
<dbReference type="GO" id="GO:0005789">
    <property type="term" value="C:endoplasmic reticulum membrane"/>
    <property type="evidence" value="ECO:0007669"/>
    <property type="project" value="UniProtKB-SubCell"/>
</dbReference>
<evidence type="ECO:0000256" key="10">
    <source>
        <dbReference type="RuleBase" id="RU363110"/>
    </source>
</evidence>
<reference evidence="13" key="1">
    <citation type="submission" date="2016-06" db="UniProtKB">
        <authorList>
            <consortium name="WormBaseParasite"/>
        </authorList>
    </citation>
    <scope>IDENTIFICATION</scope>
</reference>
<dbReference type="EMBL" id="UZAM01006817">
    <property type="protein sequence ID" value="VDO94266.1"/>
    <property type="molecule type" value="Genomic_DNA"/>
</dbReference>
<dbReference type="PANTHER" id="PTHR12413">
    <property type="entry name" value="DOLICHYL GLYCOSYLTRANSFERASE"/>
    <property type="match status" value="1"/>
</dbReference>
<keyword evidence="12" id="KW-1185">Reference proteome</keyword>
<evidence type="ECO:0000256" key="8">
    <source>
        <dbReference type="ARBA" id="ARBA00022989"/>
    </source>
</evidence>
<dbReference type="Pfam" id="PF03155">
    <property type="entry name" value="Alg6_Alg8"/>
    <property type="match status" value="1"/>
</dbReference>
<evidence type="ECO:0000313" key="13">
    <source>
        <dbReference type="WBParaSite" id="SBAD_0000147301-mRNA-1"/>
    </source>
</evidence>
<feature type="transmembrane region" description="Helical" evidence="10">
    <location>
        <begin position="155"/>
        <end position="173"/>
    </location>
</feature>
<comment type="pathway">
    <text evidence="2 10">Protein modification; protein glycosylation.</text>
</comment>
<feature type="transmembrane region" description="Helical" evidence="10">
    <location>
        <begin position="448"/>
        <end position="470"/>
    </location>
</feature>
<keyword evidence="5 10" id="KW-0808">Transferase</keyword>
<comment type="similarity">
    <text evidence="3 10">Belongs to the ALG6/ALG8 glucosyltransferase family.</text>
</comment>
<dbReference type="GO" id="GO:0042283">
    <property type="term" value="F:dolichyl pyrophosphate Glc1Man9GlcNAc2 alpha-1,3-glucosyltransferase activity"/>
    <property type="evidence" value="ECO:0007669"/>
    <property type="project" value="TreeGrafter"/>
</dbReference>
<feature type="transmembrane region" description="Helical" evidence="10">
    <location>
        <begin position="289"/>
        <end position="308"/>
    </location>
</feature>
<feature type="transmembrane region" description="Helical" evidence="10">
    <location>
        <begin position="194"/>
        <end position="212"/>
    </location>
</feature>
<dbReference type="EC" id="2.4.1.-" evidence="10"/>
<evidence type="ECO:0000256" key="4">
    <source>
        <dbReference type="ARBA" id="ARBA00022676"/>
    </source>
</evidence>
<dbReference type="Proteomes" id="UP000270296">
    <property type="component" value="Unassembled WGS sequence"/>
</dbReference>
<reference evidence="11 12" key="2">
    <citation type="submission" date="2018-11" db="EMBL/GenBank/DDBJ databases">
        <authorList>
            <consortium name="Pathogen Informatics"/>
        </authorList>
    </citation>
    <scope>NUCLEOTIDE SEQUENCE [LARGE SCALE GENOMIC DNA]</scope>
</reference>
<dbReference type="PANTHER" id="PTHR12413:SF2">
    <property type="entry name" value="DOLICHYL PYROPHOSPHATE GLC1MAN9GLCNAC2 ALPHA-1,3-GLUCOSYLTRANSFERASE-RELATED"/>
    <property type="match status" value="1"/>
</dbReference>
<evidence type="ECO:0000256" key="1">
    <source>
        <dbReference type="ARBA" id="ARBA00004477"/>
    </source>
</evidence>
<keyword evidence="4 10" id="KW-0328">Glycosyltransferase</keyword>
<evidence type="ECO:0000256" key="7">
    <source>
        <dbReference type="ARBA" id="ARBA00022824"/>
    </source>
</evidence>
<feature type="transmembrane region" description="Helical" evidence="10">
    <location>
        <begin position="61"/>
        <end position="85"/>
    </location>
</feature>
<accession>A0A183ICS0</accession>
<dbReference type="WBParaSite" id="SBAD_0000147301-mRNA-1">
    <property type="protein sequence ID" value="SBAD_0000147301-mRNA-1"/>
    <property type="gene ID" value="SBAD_0000147301"/>
</dbReference>
<feature type="transmembrane region" description="Helical" evidence="10">
    <location>
        <begin position="410"/>
        <end position="428"/>
    </location>
</feature>
<protein>
    <recommendedName>
        <fullName evidence="10">Alpha-1,3-glucosyltransferase</fullName>
        <ecNumber evidence="10">2.4.1.-</ecNumber>
    </recommendedName>
</protein>
<evidence type="ECO:0000256" key="2">
    <source>
        <dbReference type="ARBA" id="ARBA00004922"/>
    </source>
</evidence>
<sequence length="485" mass="55070">MAITSNVAVTKWYQENTSVWTLDYPPFFAWFEYGLSQVANVFDPSITVLSKQPMNSFNTVIFQRFSVVCTDVLYVIGAVGISSAIKDDSALKNLRREVLILLLCLNPCLLLVDNIHFQYNGFLFGVFLLSIREMYLGNVLLSSAYFTALLNLKQLFLYIAPAYGVYIFNKYLVIDGHSPYRFSKRIAWSRCCRLFMVVVFIFSLSLAPFLYANQLGTLVSRLFPFKRGLTHAYWAPNFWAMYSFADLSLHFVCNKLNFTMCYATTATAGYTTGIVQDFAHLVLPRVTPLVTFVIVLLGLSPLAVSFMRPVTPDAFVKMLVACAFSSFLFGWHVHEKAVIMIIVPLTILALNDRSYAKIFLLIFSAGLAGLFPLFARPFESVLKYGVFVVYFGIAYMLLHKMHGCGGKISLLTVPELFYVLGIVCIEFYCRFAHTLLFTTRLPFMPLLITSVYCAIGVVYSWILFCWHFLLHESVHDISVRTIKPT</sequence>
<name>A0A183ICS0_9BILA</name>
<feature type="transmembrane region" description="Helical" evidence="10">
    <location>
        <begin position="232"/>
        <end position="252"/>
    </location>
</feature>
<dbReference type="UniPathway" id="UPA00378"/>
<evidence type="ECO:0000256" key="5">
    <source>
        <dbReference type="ARBA" id="ARBA00022679"/>
    </source>
</evidence>
<keyword evidence="8 10" id="KW-1133">Transmembrane helix</keyword>
<evidence type="ECO:0000256" key="9">
    <source>
        <dbReference type="ARBA" id="ARBA00023136"/>
    </source>
</evidence>
<dbReference type="AlphaFoldDB" id="A0A183ICS0"/>
<dbReference type="InterPro" id="IPR004856">
    <property type="entry name" value="Glyco_trans_ALG6/ALG8"/>
</dbReference>
<gene>
    <name evidence="11" type="ORF">SBAD_LOCUS1414</name>
</gene>
<dbReference type="OrthoDB" id="1689333at2759"/>
<evidence type="ECO:0000256" key="3">
    <source>
        <dbReference type="ARBA" id="ARBA00008715"/>
    </source>
</evidence>
<keyword evidence="6 10" id="KW-0812">Transmembrane</keyword>
<evidence type="ECO:0000313" key="12">
    <source>
        <dbReference type="Proteomes" id="UP000270296"/>
    </source>
</evidence>
<comment type="subcellular location">
    <subcellularLocation>
        <location evidence="1 10">Endoplasmic reticulum membrane</location>
        <topology evidence="1 10">Multi-pass membrane protein</topology>
    </subcellularLocation>
</comment>
<organism evidence="13">
    <name type="scientific">Soboliphyme baturini</name>
    <dbReference type="NCBI Taxonomy" id="241478"/>
    <lineage>
        <taxon>Eukaryota</taxon>
        <taxon>Metazoa</taxon>
        <taxon>Ecdysozoa</taxon>
        <taxon>Nematoda</taxon>
        <taxon>Enoplea</taxon>
        <taxon>Dorylaimia</taxon>
        <taxon>Dioctophymatida</taxon>
        <taxon>Dioctophymatoidea</taxon>
        <taxon>Soboliphymatidae</taxon>
        <taxon>Soboliphyme</taxon>
    </lineage>
</organism>
<keyword evidence="7 10" id="KW-0256">Endoplasmic reticulum</keyword>
<feature type="transmembrane region" description="Helical" evidence="10">
    <location>
        <begin position="354"/>
        <end position="375"/>
    </location>
</feature>
<feature type="transmembrane region" description="Helical" evidence="10">
    <location>
        <begin position="381"/>
        <end position="398"/>
    </location>
</feature>
<feature type="transmembrane region" description="Helical" evidence="10">
    <location>
        <begin position="314"/>
        <end position="333"/>
    </location>
</feature>
<dbReference type="GO" id="GO:0006487">
    <property type="term" value="P:protein N-linked glycosylation"/>
    <property type="evidence" value="ECO:0007669"/>
    <property type="project" value="TreeGrafter"/>
</dbReference>
<proteinExistence type="inferred from homology"/>
<evidence type="ECO:0000256" key="6">
    <source>
        <dbReference type="ARBA" id="ARBA00022692"/>
    </source>
</evidence>